<dbReference type="VEuPathDB" id="FungiDB:ASPACDRAFT_1855922"/>
<dbReference type="PANTHER" id="PTHR42715">
    <property type="entry name" value="BETA-GLUCOSIDASE"/>
    <property type="match status" value="1"/>
</dbReference>
<evidence type="ECO:0000256" key="7">
    <source>
        <dbReference type="ARBA" id="ARBA00023180"/>
    </source>
</evidence>
<feature type="domain" description="PA14" evidence="12">
    <location>
        <begin position="402"/>
        <end position="569"/>
    </location>
</feature>
<dbReference type="Gene3D" id="3.20.20.300">
    <property type="entry name" value="Glycoside hydrolase, family 3, N-terminal domain"/>
    <property type="match status" value="1"/>
</dbReference>
<evidence type="ECO:0000256" key="11">
    <source>
        <dbReference type="ARBA" id="ARBA00024983"/>
    </source>
</evidence>
<dbReference type="Proteomes" id="UP000184546">
    <property type="component" value="Unassembled WGS sequence"/>
</dbReference>
<dbReference type="SMART" id="SM01217">
    <property type="entry name" value="Fn3_like"/>
    <property type="match status" value="1"/>
</dbReference>
<evidence type="ECO:0000256" key="5">
    <source>
        <dbReference type="ARBA" id="ARBA00022801"/>
    </source>
</evidence>
<dbReference type="PANTHER" id="PTHR42715:SF3">
    <property type="entry name" value="BETA-GLUCOSIDASE B-RELATED"/>
    <property type="match status" value="1"/>
</dbReference>
<gene>
    <name evidence="13" type="ORF">ASPACDRAFT_1855922</name>
</gene>
<comment type="pathway">
    <text evidence="2">Glycan metabolism; cellulose degradation.</text>
</comment>
<dbReference type="EC" id="3.2.1.21" evidence="4"/>
<dbReference type="SUPFAM" id="SSF52279">
    <property type="entry name" value="Beta-D-glucan exohydrolase, C-terminal domain"/>
    <property type="match status" value="1"/>
</dbReference>
<dbReference type="OrthoDB" id="47059at2759"/>
<dbReference type="EMBL" id="KV878976">
    <property type="protein sequence ID" value="OJK00344.1"/>
    <property type="molecule type" value="Genomic_DNA"/>
</dbReference>
<evidence type="ECO:0000256" key="10">
    <source>
        <dbReference type="ARBA" id="ARBA00023326"/>
    </source>
</evidence>
<evidence type="ECO:0000259" key="12">
    <source>
        <dbReference type="PROSITE" id="PS51820"/>
    </source>
</evidence>
<reference evidence="14" key="1">
    <citation type="journal article" date="2017" name="Genome Biol.">
        <title>Comparative genomics reveals high biological diversity and specific adaptations in the industrially and medically important fungal genus Aspergillus.</title>
        <authorList>
            <person name="de Vries R.P."/>
            <person name="Riley R."/>
            <person name="Wiebenga A."/>
            <person name="Aguilar-Osorio G."/>
            <person name="Amillis S."/>
            <person name="Uchima C.A."/>
            <person name="Anderluh G."/>
            <person name="Asadollahi M."/>
            <person name="Askin M."/>
            <person name="Barry K."/>
            <person name="Battaglia E."/>
            <person name="Bayram O."/>
            <person name="Benocci T."/>
            <person name="Braus-Stromeyer S.A."/>
            <person name="Caldana C."/>
            <person name="Canovas D."/>
            <person name="Cerqueira G.C."/>
            <person name="Chen F."/>
            <person name="Chen W."/>
            <person name="Choi C."/>
            <person name="Clum A."/>
            <person name="Dos Santos R.A."/>
            <person name="Damasio A.R."/>
            <person name="Diallinas G."/>
            <person name="Emri T."/>
            <person name="Fekete E."/>
            <person name="Flipphi M."/>
            <person name="Freyberg S."/>
            <person name="Gallo A."/>
            <person name="Gournas C."/>
            <person name="Habgood R."/>
            <person name="Hainaut M."/>
            <person name="Harispe M.L."/>
            <person name="Henrissat B."/>
            <person name="Hilden K.S."/>
            <person name="Hope R."/>
            <person name="Hossain A."/>
            <person name="Karabika E."/>
            <person name="Karaffa L."/>
            <person name="Karanyi Z."/>
            <person name="Krasevec N."/>
            <person name="Kuo A."/>
            <person name="Kusch H."/>
            <person name="LaButti K."/>
            <person name="Lagendijk E.L."/>
            <person name="Lapidus A."/>
            <person name="Levasseur A."/>
            <person name="Lindquist E."/>
            <person name="Lipzen A."/>
            <person name="Logrieco A.F."/>
            <person name="MacCabe A."/>
            <person name="Maekelae M.R."/>
            <person name="Malavazi I."/>
            <person name="Melin P."/>
            <person name="Meyer V."/>
            <person name="Mielnichuk N."/>
            <person name="Miskei M."/>
            <person name="Molnar A.P."/>
            <person name="Mule G."/>
            <person name="Ngan C.Y."/>
            <person name="Orejas M."/>
            <person name="Orosz E."/>
            <person name="Ouedraogo J.P."/>
            <person name="Overkamp K.M."/>
            <person name="Park H.-S."/>
            <person name="Perrone G."/>
            <person name="Piumi F."/>
            <person name="Punt P.J."/>
            <person name="Ram A.F."/>
            <person name="Ramon A."/>
            <person name="Rauscher S."/>
            <person name="Record E."/>
            <person name="Riano-Pachon D.M."/>
            <person name="Robert V."/>
            <person name="Roehrig J."/>
            <person name="Ruller R."/>
            <person name="Salamov A."/>
            <person name="Salih N.S."/>
            <person name="Samson R.A."/>
            <person name="Sandor E."/>
            <person name="Sanguinetti M."/>
            <person name="Schuetze T."/>
            <person name="Sepcic K."/>
            <person name="Shelest E."/>
            <person name="Sherlock G."/>
            <person name="Sophianopoulou V."/>
            <person name="Squina F.M."/>
            <person name="Sun H."/>
            <person name="Susca A."/>
            <person name="Todd R.B."/>
            <person name="Tsang A."/>
            <person name="Unkles S.E."/>
            <person name="van de Wiele N."/>
            <person name="van Rossen-Uffink D."/>
            <person name="Oliveira J.V."/>
            <person name="Vesth T.C."/>
            <person name="Visser J."/>
            <person name="Yu J.-H."/>
            <person name="Zhou M."/>
            <person name="Andersen M.R."/>
            <person name="Archer D.B."/>
            <person name="Baker S.E."/>
            <person name="Benoit I."/>
            <person name="Brakhage A.A."/>
            <person name="Braus G.H."/>
            <person name="Fischer R."/>
            <person name="Frisvad J.C."/>
            <person name="Goldman G.H."/>
            <person name="Houbraken J."/>
            <person name="Oakley B."/>
            <person name="Pocsi I."/>
            <person name="Scazzocchio C."/>
            <person name="Seiboth B."/>
            <person name="vanKuyk P.A."/>
            <person name="Wortman J."/>
            <person name="Dyer P.S."/>
            <person name="Grigoriev I.V."/>
        </authorList>
    </citation>
    <scope>NUCLEOTIDE SEQUENCE [LARGE SCALE GENOMIC DNA]</scope>
    <source>
        <strain evidence="14">ATCC 16872 / CBS 172.66 / WB 5094</strain>
    </source>
</reference>
<evidence type="ECO:0000256" key="8">
    <source>
        <dbReference type="ARBA" id="ARBA00023277"/>
    </source>
</evidence>
<proteinExistence type="inferred from homology"/>
<dbReference type="SUPFAM" id="SSF51445">
    <property type="entry name" value="(Trans)glycosidases"/>
    <property type="match status" value="1"/>
</dbReference>
<keyword evidence="10" id="KW-0624">Polysaccharide degradation</keyword>
<dbReference type="Gene3D" id="3.40.50.1700">
    <property type="entry name" value="Glycoside hydrolase family 3 C-terminal domain"/>
    <property type="match status" value="1"/>
</dbReference>
<dbReference type="InterPro" id="IPR036962">
    <property type="entry name" value="Glyco_hydro_3_N_sf"/>
</dbReference>
<keyword evidence="5" id="KW-0378">Hydrolase</keyword>
<dbReference type="InterPro" id="IPR017853">
    <property type="entry name" value="GH"/>
</dbReference>
<protein>
    <recommendedName>
        <fullName evidence="4">beta-glucosidase</fullName>
        <ecNumber evidence="4">3.2.1.21</ecNumber>
    </recommendedName>
</protein>
<keyword evidence="14" id="KW-1185">Reference proteome</keyword>
<comment type="similarity">
    <text evidence="3">Belongs to the glycosyl hydrolase 3 family.</text>
</comment>
<accession>A0A1L9WW27</accession>
<dbReference type="SMART" id="SM00758">
    <property type="entry name" value="PA14"/>
    <property type="match status" value="1"/>
</dbReference>
<organism evidence="13 14">
    <name type="scientific">Aspergillus aculeatus (strain ATCC 16872 / CBS 172.66 / WB 5094)</name>
    <dbReference type="NCBI Taxonomy" id="690307"/>
    <lineage>
        <taxon>Eukaryota</taxon>
        <taxon>Fungi</taxon>
        <taxon>Dikarya</taxon>
        <taxon>Ascomycota</taxon>
        <taxon>Pezizomycotina</taxon>
        <taxon>Eurotiomycetes</taxon>
        <taxon>Eurotiomycetidae</taxon>
        <taxon>Eurotiales</taxon>
        <taxon>Aspergillaceae</taxon>
        <taxon>Aspergillus</taxon>
        <taxon>Aspergillus subgen. Circumdati</taxon>
    </lineage>
</organism>
<dbReference type="InterPro" id="IPR050288">
    <property type="entry name" value="Cellulose_deg_GH3"/>
</dbReference>
<dbReference type="STRING" id="690307.A0A1L9WW27"/>
<dbReference type="PROSITE" id="PS51820">
    <property type="entry name" value="PA14"/>
    <property type="match status" value="1"/>
</dbReference>
<dbReference type="GeneID" id="30971270"/>
<keyword evidence="6" id="KW-0136">Cellulose degradation</keyword>
<comment type="catalytic activity">
    <reaction evidence="1">
        <text>Hydrolysis of terminal, non-reducing beta-D-glucosyl residues with release of beta-D-glucose.</text>
        <dbReference type="EC" id="3.2.1.21"/>
    </reaction>
</comment>
<evidence type="ECO:0000313" key="13">
    <source>
        <dbReference type="EMBL" id="OJK00344.1"/>
    </source>
</evidence>
<dbReference type="RefSeq" id="XP_020056683.1">
    <property type="nucleotide sequence ID" value="XM_020197456.1"/>
</dbReference>
<dbReference type="GO" id="GO:0030245">
    <property type="term" value="P:cellulose catabolic process"/>
    <property type="evidence" value="ECO:0007669"/>
    <property type="project" value="UniProtKB-UniPathway"/>
</dbReference>
<dbReference type="Pfam" id="PF01915">
    <property type="entry name" value="Glyco_hydro_3_C"/>
    <property type="match status" value="1"/>
</dbReference>
<dbReference type="InterPro" id="IPR001764">
    <property type="entry name" value="Glyco_hydro_3_N"/>
</dbReference>
<dbReference type="Gene3D" id="2.60.40.10">
    <property type="entry name" value="Immunoglobulins"/>
    <property type="match status" value="1"/>
</dbReference>
<dbReference type="AlphaFoldDB" id="A0A1L9WW27"/>
<dbReference type="GO" id="GO:0008422">
    <property type="term" value="F:beta-glucosidase activity"/>
    <property type="evidence" value="ECO:0007669"/>
    <property type="project" value="UniProtKB-EC"/>
</dbReference>
<evidence type="ECO:0000256" key="3">
    <source>
        <dbReference type="ARBA" id="ARBA00005336"/>
    </source>
</evidence>
<keyword evidence="7" id="KW-0325">Glycoprotein</keyword>
<evidence type="ECO:0000256" key="6">
    <source>
        <dbReference type="ARBA" id="ARBA00023001"/>
    </source>
</evidence>
<sequence>MSDLNTESLLARLTLDEKLALIAGQSQWRTAAIDRLGIPPLKVSDGPSGARGEVFGENTPAAFLPCGVSLGATWDPDLLHEVGHLLADECKTKSASVLLGPTICIHRHPLGGRNFEAYSEDPYLTGKLAVAHVRGIQSRGIGATPKHFVANDQETRRFKIDAKVAARALREVYLLPFQMVVRDADPWCMMTAYNKVNGHHCDASRELLIDIARGEWGWRGVCMSDWGGTTSTVASINNGLDLEMPGPPTKRSRDALEEPLQHGLVDLDRVTESAGRILRLLHRTNRLADPQNDPERSEDTPEKRALLLRAATAGIVMLKNESSALPLKPKDSIRKVGIFGPNAQRVVAGGGGSSYIKAQYWTSVHDSLKHEFREARTEFVSSPGAKVNRYLPVCEVARDPDTGMSGAALDWYNGVDFDGEIVVTTHIDDLYFMSFGTVPPEIKDATNFSFRLRAKVRPRTAGSHSISLASIGPAKLSLDGSLLLEQSGAYEEKGNLFFTYGSEEKACSWDFVAENDYELQIDYQCHGRQRNPKLHHLLDPMEDQFQGIRLGFEEEDRRDRPSEAATLAADCDAAIVVVGRDREWETEGQDVLFFNLPGEQVRLIRSVAATCKRTIVIVQAGTPVNMDPWLQDVQAVLYTWYQGQELGNAAAAVLCGHANPSGRLPVTFPRRIEDCPAYSSFPGEADEVHYTEGLFVGYRWWDLLSIEPLFPIGFGLSYNEFEVVPGSISTHTLPVGSSDLTVTAHVTNTGGSELPGRETVIAWFSPCGPTRLRRPKKQICGFAKSRPLLPGETQEVEVQIDYRALGMFDTSRSLWVIDAASEVEILLGTTASNAAPVGRVTAGQEMTWSK</sequence>
<dbReference type="Pfam" id="PF14310">
    <property type="entry name" value="Fn3-like"/>
    <property type="match status" value="1"/>
</dbReference>
<comment type="function">
    <text evidence="11">Beta-glucosidases are one of a number of cellulolytic enzymes involved in the degradation of cellulosic biomass. Catalyzes the last step releasing glucose from the inhibitory cellobiose.</text>
</comment>
<dbReference type="InterPro" id="IPR026891">
    <property type="entry name" value="Fn3-like"/>
</dbReference>
<dbReference type="Gene3D" id="2.60.120.260">
    <property type="entry name" value="Galactose-binding domain-like"/>
    <property type="match status" value="1"/>
</dbReference>
<dbReference type="InterPro" id="IPR037524">
    <property type="entry name" value="PA14/GLEYA"/>
</dbReference>
<evidence type="ECO:0000256" key="4">
    <source>
        <dbReference type="ARBA" id="ARBA00012744"/>
    </source>
</evidence>
<dbReference type="InterPro" id="IPR036881">
    <property type="entry name" value="Glyco_hydro_3_C_sf"/>
</dbReference>
<dbReference type="Pfam" id="PF07691">
    <property type="entry name" value="PA14"/>
    <property type="match status" value="1"/>
</dbReference>
<dbReference type="UniPathway" id="UPA00696"/>
<evidence type="ECO:0000256" key="2">
    <source>
        <dbReference type="ARBA" id="ARBA00004987"/>
    </source>
</evidence>
<keyword evidence="8" id="KW-0119">Carbohydrate metabolism</keyword>
<dbReference type="Pfam" id="PF00933">
    <property type="entry name" value="Glyco_hydro_3"/>
    <property type="match status" value="1"/>
</dbReference>
<evidence type="ECO:0000256" key="9">
    <source>
        <dbReference type="ARBA" id="ARBA00023295"/>
    </source>
</evidence>
<dbReference type="InterPro" id="IPR002772">
    <property type="entry name" value="Glyco_hydro_3_C"/>
</dbReference>
<name>A0A1L9WW27_ASPA1</name>
<evidence type="ECO:0000256" key="1">
    <source>
        <dbReference type="ARBA" id="ARBA00000448"/>
    </source>
</evidence>
<dbReference type="InterPro" id="IPR013783">
    <property type="entry name" value="Ig-like_fold"/>
</dbReference>
<dbReference type="OMA" id="TICIHRH"/>
<dbReference type="InterPro" id="IPR011658">
    <property type="entry name" value="PA14_dom"/>
</dbReference>
<keyword evidence="9" id="KW-0326">Glycosidase</keyword>
<dbReference type="PRINTS" id="PR00133">
    <property type="entry name" value="GLHYDRLASE3"/>
</dbReference>
<evidence type="ECO:0000313" key="14">
    <source>
        <dbReference type="Proteomes" id="UP000184546"/>
    </source>
</evidence>